<dbReference type="AlphaFoldDB" id="A0A7W9EML8"/>
<dbReference type="Proteomes" id="UP000555546">
    <property type="component" value="Unassembled WGS sequence"/>
</dbReference>
<comment type="caution">
    <text evidence="1">The sequence shown here is derived from an EMBL/GenBank/DDBJ whole genome shotgun (WGS) entry which is preliminary data.</text>
</comment>
<proteinExistence type="predicted"/>
<sequence>MAETETSVYIGTISYLISNRSYHDFIVGGMNVNQLPLLSDSVARLQNSLDLLPAVQMAYDRKTINYSGRTSKNFRHYENIEPFLFEIQNFFIESVSFESGSVYAKVKIGAFIAFTAYNGLADYNDVKAGFTELRSDIIQIVSDAFGVDGAGPIQGQQPVDDADIRYYFIQPSRLEDEVLKRRAAEQ</sequence>
<dbReference type="RefSeq" id="WP_183655407.1">
    <property type="nucleotide sequence ID" value="NZ_JACIJG010000014.1"/>
</dbReference>
<protein>
    <submittedName>
        <fullName evidence="1">Uncharacterized protein</fullName>
    </submittedName>
</protein>
<evidence type="ECO:0000313" key="2">
    <source>
        <dbReference type="Proteomes" id="UP000555546"/>
    </source>
</evidence>
<organism evidence="1 2">
    <name type="scientific">Brucella daejeonensis</name>
    <dbReference type="NCBI Taxonomy" id="659015"/>
    <lineage>
        <taxon>Bacteria</taxon>
        <taxon>Pseudomonadati</taxon>
        <taxon>Pseudomonadota</taxon>
        <taxon>Alphaproteobacteria</taxon>
        <taxon>Hyphomicrobiales</taxon>
        <taxon>Brucellaceae</taxon>
        <taxon>Brucella/Ochrobactrum group</taxon>
        <taxon>Brucella</taxon>
    </lineage>
</organism>
<gene>
    <name evidence="1" type="ORF">FHS76_003446</name>
</gene>
<name>A0A7W9EML8_9HYPH</name>
<evidence type="ECO:0000313" key="1">
    <source>
        <dbReference type="EMBL" id="MBB5703542.1"/>
    </source>
</evidence>
<reference evidence="1 2" key="1">
    <citation type="submission" date="2020-08" db="EMBL/GenBank/DDBJ databases">
        <title>Genomic Encyclopedia of Type Strains, Phase IV (KMG-IV): sequencing the most valuable type-strain genomes for metagenomic binning, comparative biology and taxonomic classification.</title>
        <authorList>
            <person name="Goeker M."/>
        </authorList>
    </citation>
    <scope>NUCLEOTIDE SEQUENCE [LARGE SCALE GENOMIC DNA]</scope>
    <source>
        <strain evidence="1 2">DSM 26944</strain>
    </source>
</reference>
<keyword evidence="2" id="KW-1185">Reference proteome</keyword>
<accession>A0A7W9EML8</accession>
<dbReference type="EMBL" id="JACIJG010000014">
    <property type="protein sequence ID" value="MBB5703542.1"/>
    <property type="molecule type" value="Genomic_DNA"/>
</dbReference>